<keyword evidence="2" id="KW-0732">Signal</keyword>
<feature type="signal peptide" evidence="2">
    <location>
        <begin position="1"/>
        <end position="23"/>
    </location>
</feature>
<organism evidence="3 4">
    <name type="scientific">Microbacterium rhizomatis</name>
    <dbReference type="NCBI Taxonomy" id="1631477"/>
    <lineage>
        <taxon>Bacteria</taxon>
        <taxon>Bacillati</taxon>
        <taxon>Actinomycetota</taxon>
        <taxon>Actinomycetes</taxon>
        <taxon>Micrococcales</taxon>
        <taxon>Microbacteriaceae</taxon>
        <taxon>Microbacterium</taxon>
    </lineage>
</organism>
<evidence type="ECO:0000313" key="3">
    <source>
        <dbReference type="EMBL" id="KAA9107786.1"/>
    </source>
</evidence>
<dbReference type="AlphaFoldDB" id="A0A5J5IZS7"/>
<evidence type="ECO:0000313" key="4">
    <source>
        <dbReference type="Proteomes" id="UP000325827"/>
    </source>
</evidence>
<keyword evidence="1" id="KW-1133">Transmembrane helix</keyword>
<feature type="chain" id="PRO_5038590224" description="LPXTG cell wall anchor domain-containing protein" evidence="2">
    <location>
        <begin position="24"/>
        <end position="184"/>
    </location>
</feature>
<dbReference type="RefSeq" id="WP_150448821.1">
    <property type="nucleotide sequence ID" value="NZ_VYSA01000002.1"/>
</dbReference>
<keyword evidence="1" id="KW-0472">Membrane</keyword>
<sequence length="184" mass="17770">MFKKTAAVLFVAGALLLSGAAAANASTYPVGAGGFVSDTTPAPGQPITLTANIPADSPQDFAVFTLTGDPGGATLASIVRAAAPAGLQKPVVNGTSSAVFTANNEGTFTVAAFDSNGRQVASFELVVSAANADGGLGSTDGGSALPATGGAVPLTAIWIGVGAVGMGSIAVVAAVARRRAQSNH</sequence>
<keyword evidence="1" id="KW-0812">Transmembrane</keyword>
<evidence type="ECO:0000256" key="1">
    <source>
        <dbReference type="SAM" id="Phobius"/>
    </source>
</evidence>
<proteinExistence type="predicted"/>
<feature type="transmembrane region" description="Helical" evidence="1">
    <location>
        <begin position="155"/>
        <end position="176"/>
    </location>
</feature>
<dbReference type="EMBL" id="VYSA01000002">
    <property type="protein sequence ID" value="KAA9107786.1"/>
    <property type="molecule type" value="Genomic_DNA"/>
</dbReference>
<protein>
    <recommendedName>
        <fullName evidence="5">LPXTG cell wall anchor domain-containing protein</fullName>
    </recommendedName>
</protein>
<accession>A0A5J5IZS7</accession>
<keyword evidence="4" id="KW-1185">Reference proteome</keyword>
<name>A0A5J5IZS7_9MICO</name>
<evidence type="ECO:0000256" key="2">
    <source>
        <dbReference type="SAM" id="SignalP"/>
    </source>
</evidence>
<gene>
    <name evidence="3" type="ORF">F6B43_10125</name>
</gene>
<comment type="caution">
    <text evidence="3">The sequence shown here is derived from an EMBL/GenBank/DDBJ whole genome shotgun (WGS) entry which is preliminary data.</text>
</comment>
<dbReference type="Proteomes" id="UP000325827">
    <property type="component" value="Unassembled WGS sequence"/>
</dbReference>
<dbReference type="OrthoDB" id="5083903at2"/>
<reference evidence="4" key="1">
    <citation type="submission" date="2019-09" db="EMBL/GenBank/DDBJ databases">
        <title>Mumia zhuanghuii sp. nov. isolated from the intestinal contents of plateau pika (Ochotona curzoniae) in the Qinghai-Tibet plateau of China.</title>
        <authorList>
            <person name="Tian Z."/>
        </authorList>
    </citation>
    <scope>NUCLEOTIDE SEQUENCE [LARGE SCALE GENOMIC DNA]</scope>
    <source>
        <strain evidence="4">JCM 30598</strain>
    </source>
</reference>
<evidence type="ECO:0008006" key="5">
    <source>
        <dbReference type="Google" id="ProtNLM"/>
    </source>
</evidence>